<evidence type="ECO:0000313" key="3">
    <source>
        <dbReference type="Proteomes" id="UP000566071"/>
    </source>
</evidence>
<dbReference type="Proteomes" id="UP000566071">
    <property type="component" value="Unassembled WGS sequence"/>
</dbReference>
<dbReference type="Gene3D" id="2.40.50.540">
    <property type="match status" value="1"/>
</dbReference>
<dbReference type="InterPro" id="IPR038139">
    <property type="entry name" value="NlpE_C_sf"/>
</dbReference>
<feature type="domain" description="NlpE C-terminal OB" evidence="1">
    <location>
        <begin position="14"/>
        <end position="99"/>
    </location>
</feature>
<evidence type="ECO:0000313" key="2">
    <source>
        <dbReference type="EMBL" id="NNU34245.1"/>
    </source>
</evidence>
<organism evidence="2 3">
    <name type="scientific">Mucilaginibacter humi</name>
    <dbReference type="NCBI Taxonomy" id="2732510"/>
    <lineage>
        <taxon>Bacteria</taxon>
        <taxon>Pseudomonadati</taxon>
        <taxon>Bacteroidota</taxon>
        <taxon>Sphingobacteriia</taxon>
        <taxon>Sphingobacteriales</taxon>
        <taxon>Sphingobacteriaceae</taxon>
        <taxon>Mucilaginibacter</taxon>
    </lineage>
</organism>
<gene>
    <name evidence="2" type="ORF">HK413_08975</name>
</gene>
<comment type="caution">
    <text evidence="2">The sequence shown here is derived from an EMBL/GenBank/DDBJ whole genome shotgun (WGS) entry which is preliminary data.</text>
</comment>
<dbReference type="RefSeq" id="WP_175269930.1">
    <property type="nucleotide sequence ID" value="NZ_JABFCR010000037.1"/>
</dbReference>
<sequence length="105" mass="11665">MLSCKHKADQKEKHTPNIFKGLYSFEPGAKTFRPCGTQTDFWVADSCAQLELKYAQLISFEKYGDRVYIEAEGNKIKSAAGVAFDSTVVVTKLIKITKDIPAGCK</sequence>
<dbReference type="InterPro" id="IPR033450">
    <property type="entry name" value="NlpE_C"/>
</dbReference>
<accession>A0ABX1W6X1</accession>
<name>A0ABX1W6X1_9SPHI</name>
<dbReference type="EMBL" id="JABFCR010000037">
    <property type="protein sequence ID" value="NNU34245.1"/>
    <property type="molecule type" value="Genomic_DNA"/>
</dbReference>
<keyword evidence="3" id="KW-1185">Reference proteome</keyword>
<protein>
    <recommendedName>
        <fullName evidence="1">NlpE C-terminal OB domain-containing protein</fullName>
    </recommendedName>
</protein>
<dbReference type="Pfam" id="PF17185">
    <property type="entry name" value="NlpE_C"/>
    <property type="match status" value="1"/>
</dbReference>
<evidence type="ECO:0000259" key="1">
    <source>
        <dbReference type="Pfam" id="PF17185"/>
    </source>
</evidence>
<reference evidence="2 3" key="1">
    <citation type="submission" date="2020-05" db="EMBL/GenBank/DDBJ databases">
        <authorList>
            <person name="Khan S.A."/>
            <person name="Jeon C.O."/>
            <person name="Chun B.H."/>
        </authorList>
    </citation>
    <scope>NUCLEOTIDE SEQUENCE [LARGE SCALE GENOMIC DNA]</scope>
    <source>
        <strain evidence="2 3">S1162</strain>
    </source>
</reference>
<proteinExistence type="predicted"/>